<dbReference type="Gene3D" id="3.60.10.10">
    <property type="entry name" value="Endonuclease/exonuclease/phosphatase"/>
    <property type="match status" value="1"/>
</dbReference>
<name>A0AAU9UT07_EUPED</name>
<dbReference type="AlphaFoldDB" id="A0AAU9UT07"/>
<sequence length="143" mass="15796">MDKKPPLNIISVYAPQTGCPSQEKQEFWDDFGNIPNSISPGELKYIGGDLNGHVITQSSPSEARNKAWITKSVDDVLEWMFGIFSPSIYRNVFDTWSTGAEAATSYSKVTHDTAPNALLQKYAYKKVSIMAGSSLKKTLDKVS</sequence>
<organism evidence="1 2">
    <name type="scientific">Euphydryas editha</name>
    <name type="common">Edith's checkerspot</name>
    <dbReference type="NCBI Taxonomy" id="104508"/>
    <lineage>
        <taxon>Eukaryota</taxon>
        <taxon>Metazoa</taxon>
        <taxon>Ecdysozoa</taxon>
        <taxon>Arthropoda</taxon>
        <taxon>Hexapoda</taxon>
        <taxon>Insecta</taxon>
        <taxon>Pterygota</taxon>
        <taxon>Neoptera</taxon>
        <taxon>Endopterygota</taxon>
        <taxon>Lepidoptera</taxon>
        <taxon>Glossata</taxon>
        <taxon>Ditrysia</taxon>
        <taxon>Papilionoidea</taxon>
        <taxon>Nymphalidae</taxon>
        <taxon>Nymphalinae</taxon>
        <taxon>Euphydryas</taxon>
    </lineage>
</organism>
<dbReference type="Proteomes" id="UP001153954">
    <property type="component" value="Unassembled WGS sequence"/>
</dbReference>
<gene>
    <name evidence="1" type="ORF">EEDITHA_LOCUS17258</name>
</gene>
<dbReference type="InterPro" id="IPR036691">
    <property type="entry name" value="Endo/exonu/phosph_ase_sf"/>
</dbReference>
<keyword evidence="2" id="KW-1185">Reference proteome</keyword>
<evidence type="ECO:0000313" key="1">
    <source>
        <dbReference type="EMBL" id="CAH2102661.1"/>
    </source>
</evidence>
<protein>
    <submittedName>
        <fullName evidence="1">Uncharacterized protein</fullName>
    </submittedName>
</protein>
<proteinExistence type="predicted"/>
<evidence type="ECO:0000313" key="2">
    <source>
        <dbReference type="Proteomes" id="UP001153954"/>
    </source>
</evidence>
<dbReference type="EMBL" id="CAKOGL010000025">
    <property type="protein sequence ID" value="CAH2102661.1"/>
    <property type="molecule type" value="Genomic_DNA"/>
</dbReference>
<reference evidence="1" key="1">
    <citation type="submission" date="2022-03" db="EMBL/GenBank/DDBJ databases">
        <authorList>
            <person name="Tunstrom K."/>
        </authorList>
    </citation>
    <scope>NUCLEOTIDE SEQUENCE</scope>
</reference>
<accession>A0AAU9UT07</accession>
<comment type="caution">
    <text evidence="1">The sequence shown here is derived from an EMBL/GenBank/DDBJ whole genome shotgun (WGS) entry which is preliminary data.</text>
</comment>